<evidence type="ECO:0000256" key="3">
    <source>
        <dbReference type="ARBA" id="ARBA00010088"/>
    </source>
</evidence>
<evidence type="ECO:0000256" key="11">
    <source>
        <dbReference type="PIRNR" id="PIRNR006431"/>
    </source>
</evidence>
<dbReference type="SUPFAM" id="SSF53474">
    <property type="entry name" value="alpha/beta-Hydrolases"/>
    <property type="match status" value="1"/>
</dbReference>
<comment type="subcellular location">
    <subcellularLocation>
        <location evidence="2 11">Cytoplasm</location>
    </subcellularLocation>
</comment>
<dbReference type="EMBL" id="CP059735">
    <property type="protein sequence ID" value="WDD98514.1"/>
    <property type="molecule type" value="Genomic_DNA"/>
</dbReference>
<dbReference type="PRINTS" id="PR00111">
    <property type="entry name" value="ABHYDROLASE"/>
</dbReference>
<dbReference type="GO" id="GO:0005737">
    <property type="term" value="C:cytoplasm"/>
    <property type="evidence" value="ECO:0007669"/>
    <property type="project" value="UniProtKB-SubCell"/>
</dbReference>
<sequence length="320" mass="36270">MHDFYPEIEPYQHFMLDADHGHQIYVEQCGNPAGQPVVFIHGGPGAGCSTNDRRFFDPEKYRIILFDQRGCGRSLPHGSLEENTTSALVADIERIRQHLDIEKWHVFGGSWGSTLSLVYAQHHPQQVTSLVLRGIFLARQQDSDWTFSGGGAKRIYPDHWQAYLNAFPHKEGEGESQSDIHGAYKLMTGPDKALAEKIARAWATWEMSCCTLAPDEAFLKEATTDDRCWSLARHEAHYMVNNCFLKENQILDNCDKLRDIPTIIVHGRYDIVCPLDNAWLLHQKLPQSQLIISEQSGHASVETNTKHHLVAATRKMLELG</sequence>
<dbReference type="PANTHER" id="PTHR43722">
    <property type="entry name" value="PROLINE IMINOPEPTIDASE"/>
    <property type="match status" value="1"/>
</dbReference>
<feature type="domain" description="AB hydrolase-1" evidence="14">
    <location>
        <begin position="36"/>
        <end position="304"/>
    </location>
</feature>
<evidence type="ECO:0000259" key="14">
    <source>
        <dbReference type="Pfam" id="PF00561"/>
    </source>
</evidence>
<feature type="active site" description="Proton donor" evidence="12">
    <location>
        <position position="298"/>
    </location>
</feature>
<evidence type="ECO:0000256" key="9">
    <source>
        <dbReference type="ARBA" id="ARBA00022801"/>
    </source>
</evidence>
<evidence type="ECO:0000313" key="15">
    <source>
        <dbReference type="EMBL" id="WDD98514.1"/>
    </source>
</evidence>
<feature type="active site" evidence="12">
    <location>
        <position position="270"/>
    </location>
</feature>
<comment type="similarity">
    <text evidence="3 11 13">Belongs to the peptidase S33 family.</text>
</comment>
<reference evidence="15 16" key="1">
    <citation type="journal article" date="2015" name="Genome Announc.">
        <title>Draft Genome Sequences of Marine Isolates of Thalassomonas viridans and Thalassomonas actiniarum.</title>
        <authorList>
            <person name="Olonade I."/>
            <person name="van Zyl L.J."/>
            <person name="Trindade M."/>
        </authorList>
    </citation>
    <scope>NUCLEOTIDE SEQUENCE [LARGE SCALE GENOMIC DNA]</scope>
    <source>
        <strain evidence="15 16">A5K-106</strain>
    </source>
</reference>
<evidence type="ECO:0000256" key="6">
    <source>
        <dbReference type="ARBA" id="ARBA00022438"/>
    </source>
</evidence>
<dbReference type="NCBIfam" id="TIGR01249">
    <property type="entry name" value="pro_imino_pep_1"/>
    <property type="match status" value="1"/>
</dbReference>
<dbReference type="EC" id="3.4.11.5" evidence="4 11"/>
<organism evidence="15 16">
    <name type="scientific">Thalassomonas actiniarum</name>
    <dbReference type="NCBI Taxonomy" id="485447"/>
    <lineage>
        <taxon>Bacteria</taxon>
        <taxon>Pseudomonadati</taxon>
        <taxon>Pseudomonadota</taxon>
        <taxon>Gammaproteobacteria</taxon>
        <taxon>Alteromonadales</taxon>
        <taxon>Colwelliaceae</taxon>
        <taxon>Thalassomonas</taxon>
    </lineage>
</organism>
<dbReference type="InterPro" id="IPR000073">
    <property type="entry name" value="AB_hydrolase_1"/>
</dbReference>
<keyword evidence="8 11" id="KW-0645">Protease</keyword>
<dbReference type="Pfam" id="PF00561">
    <property type="entry name" value="Abhydrolase_1"/>
    <property type="match status" value="1"/>
</dbReference>
<dbReference type="InterPro" id="IPR002410">
    <property type="entry name" value="Peptidase_S33"/>
</dbReference>
<dbReference type="PANTHER" id="PTHR43722:SF1">
    <property type="entry name" value="PROLINE IMINOPEPTIDASE"/>
    <property type="match status" value="1"/>
</dbReference>
<evidence type="ECO:0000256" key="5">
    <source>
        <dbReference type="ARBA" id="ARBA00021843"/>
    </source>
</evidence>
<evidence type="ECO:0000256" key="4">
    <source>
        <dbReference type="ARBA" id="ARBA00012568"/>
    </source>
</evidence>
<keyword evidence="16" id="KW-1185">Reference proteome</keyword>
<dbReference type="PRINTS" id="PR00793">
    <property type="entry name" value="PROAMNOPTASE"/>
</dbReference>
<protein>
    <recommendedName>
        <fullName evidence="5 11">Proline iminopeptidase</fullName>
        <shortName evidence="11">PIP</shortName>
        <ecNumber evidence="4 11">3.4.11.5</ecNumber>
    </recommendedName>
    <alternativeName>
        <fullName evidence="10 11">Prolyl aminopeptidase</fullName>
    </alternativeName>
</protein>
<evidence type="ECO:0000256" key="12">
    <source>
        <dbReference type="PIRSR" id="PIRSR006431-1"/>
    </source>
</evidence>
<evidence type="ECO:0000313" key="16">
    <source>
        <dbReference type="Proteomes" id="UP000032568"/>
    </source>
</evidence>
<evidence type="ECO:0000256" key="8">
    <source>
        <dbReference type="ARBA" id="ARBA00022670"/>
    </source>
</evidence>
<name>A0AAF0C3B7_9GAMM</name>
<dbReference type="Gene3D" id="3.40.50.1820">
    <property type="entry name" value="alpha/beta hydrolase"/>
    <property type="match status" value="1"/>
</dbReference>
<proteinExistence type="inferred from homology"/>
<dbReference type="AlphaFoldDB" id="A0AAF0C3B7"/>
<dbReference type="KEGG" id="tact:SG35_025210"/>
<comment type="catalytic activity">
    <reaction evidence="1 11 13">
        <text>Release of N-terminal proline from a peptide.</text>
        <dbReference type="EC" id="3.4.11.5"/>
    </reaction>
</comment>
<keyword evidence="9 11" id="KW-0378">Hydrolase</keyword>
<accession>A0AAF0C3B7</accession>
<dbReference type="GO" id="GO:0006508">
    <property type="term" value="P:proteolysis"/>
    <property type="evidence" value="ECO:0007669"/>
    <property type="project" value="UniProtKB-KW"/>
</dbReference>
<dbReference type="PIRSF" id="PIRSF006431">
    <property type="entry name" value="Pept_S33"/>
    <property type="match status" value="1"/>
</dbReference>
<feature type="active site" description="Nucleophile" evidence="12">
    <location>
        <position position="110"/>
    </location>
</feature>
<keyword evidence="6 11" id="KW-0031">Aminopeptidase</keyword>
<evidence type="ECO:0000256" key="7">
    <source>
        <dbReference type="ARBA" id="ARBA00022490"/>
    </source>
</evidence>
<reference evidence="15 16" key="2">
    <citation type="journal article" date="2022" name="Mar. Drugs">
        <title>Bioassay-Guided Fractionation Leads to the Detection of Cholic Acid Generated by the Rare Thalassomonas sp.</title>
        <authorList>
            <person name="Pheiffer F."/>
            <person name="Schneider Y.K."/>
            <person name="Hansen E.H."/>
            <person name="Andersen J.H."/>
            <person name="Isaksson J."/>
            <person name="Busche T."/>
            <person name="R C."/>
            <person name="Kalinowski J."/>
            <person name="Zyl L.V."/>
            <person name="Trindade M."/>
        </authorList>
    </citation>
    <scope>NUCLEOTIDE SEQUENCE [LARGE SCALE GENOMIC DNA]</scope>
    <source>
        <strain evidence="15 16">A5K-106</strain>
    </source>
</reference>
<dbReference type="GO" id="GO:0004177">
    <property type="term" value="F:aminopeptidase activity"/>
    <property type="evidence" value="ECO:0007669"/>
    <property type="project" value="UniProtKB-UniRule"/>
</dbReference>
<evidence type="ECO:0000256" key="10">
    <source>
        <dbReference type="ARBA" id="ARBA00029605"/>
    </source>
</evidence>
<evidence type="ECO:0000256" key="2">
    <source>
        <dbReference type="ARBA" id="ARBA00004496"/>
    </source>
</evidence>
<evidence type="ECO:0000256" key="13">
    <source>
        <dbReference type="RuleBase" id="RU003421"/>
    </source>
</evidence>
<evidence type="ECO:0000256" key="1">
    <source>
        <dbReference type="ARBA" id="ARBA00001585"/>
    </source>
</evidence>
<dbReference type="Proteomes" id="UP000032568">
    <property type="component" value="Chromosome"/>
</dbReference>
<keyword evidence="7 11" id="KW-0963">Cytoplasm</keyword>
<dbReference type="RefSeq" id="WP_044833376.1">
    <property type="nucleotide sequence ID" value="NZ_CP059735.1"/>
</dbReference>
<dbReference type="InterPro" id="IPR029058">
    <property type="entry name" value="AB_hydrolase_fold"/>
</dbReference>
<dbReference type="InterPro" id="IPR005944">
    <property type="entry name" value="Pro_iminopeptidase"/>
</dbReference>
<gene>
    <name evidence="15" type="primary">pip</name>
    <name evidence="15" type="ORF">SG35_025210</name>
</gene>